<name>A0A8S4NR22_OWEFU</name>
<dbReference type="EMBL" id="CAIIXF020000005">
    <property type="protein sequence ID" value="CAH1783338.1"/>
    <property type="molecule type" value="Genomic_DNA"/>
</dbReference>
<gene>
    <name evidence="2" type="ORF">OFUS_LOCUS9685</name>
</gene>
<evidence type="ECO:0000256" key="1">
    <source>
        <dbReference type="SAM" id="MobiDB-lite"/>
    </source>
</evidence>
<organism evidence="2 3">
    <name type="scientific">Owenia fusiformis</name>
    <name type="common">Polychaete worm</name>
    <dbReference type="NCBI Taxonomy" id="6347"/>
    <lineage>
        <taxon>Eukaryota</taxon>
        <taxon>Metazoa</taxon>
        <taxon>Spiralia</taxon>
        <taxon>Lophotrochozoa</taxon>
        <taxon>Annelida</taxon>
        <taxon>Polychaeta</taxon>
        <taxon>Sedentaria</taxon>
        <taxon>Canalipalpata</taxon>
        <taxon>Sabellida</taxon>
        <taxon>Oweniida</taxon>
        <taxon>Oweniidae</taxon>
        <taxon>Owenia</taxon>
    </lineage>
</organism>
<feature type="region of interest" description="Disordered" evidence="1">
    <location>
        <begin position="102"/>
        <end position="128"/>
    </location>
</feature>
<dbReference type="Proteomes" id="UP000749559">
    <property type="component" value="Unassembled WGS sequence"/>
</dbReference>
<evidence type="ECO:0000313" key="3">
    <source>
        <dbReference type="Proteomes" id="UP000749559"/>
    </source>
</evidence>
<keyword evidence="3" id="KW-1185">Reference proteome</keyword>
<sequence>MEFREQQRFYRTNSQYRHRNIQSVQQMHSHLMRQNDYLWCQMQQNQCRVPQMHQNQQYVYQNQWQNPQLQKNHRTMFEKHVKQQRTSQQMYYQQPGRIHLHQNESRNQSCSGLPRKERQTVSGSMKHFKHSTLDGDYCMSRESNRYQRGEHHGISSETPRYHSYSKSMKRSIAPSQNNFSVTVSNRESEKTNIGDSSLVNDKYPDAGDTNIGVSSLVNDE</sequence>
<accession>A0A8S4NR22</accession>
<feature type="compositionally biased region" description="Polar residues" evidence="1">
    <location>
        <begin position="211"/>
        <end position="220"/>
    </location>
</feature>
<feature type="non-terminal residue" evidence="2">
    <location>
        <position position="220"/>
    </location>
</feature>
<feature type="compositionally biased region" description="Polar residues" evidence="1">
    <location>
        <begin position="173"/>
        <end position="185"/>
    </location>
</feature>
<feature type="region of interest" description="Disordered" evidence="1">
    <location>
        <begin position="146"/>
        <end position="220"/>
    </location>
</feature>
<dbReference type="AlphaFoldDB" id="A0A8S4NR22"/>
<proteinExistence type="predicted"/>
<comment type="caution">
    <text evidence="2">The sequence shown here is derived from an EMBL/GenBank/DDBJ whole genome shotgun (WGS) entry which is preliminary data.</text>
</comment>
<protein>
    <submittedName>
        <fullName evidence="2">Uncharacterized protein</fullName>
    </submittedName>
</protein>
<reference evidence="2" key="1">
    <citation type="submission" date="2022-03" db="EMBL/GenBank/DDBJ databases">
        <authorList>
            <person name="Martin C."/>
        </authorList>
    </citation>
    <scope>NUCLEOTIDE SEQUENCE</scope>
</reference>
<evidence type="ECO:0000313" key="2">
    <source>
        <dbReference type="EMBL" id="CAH1783338.1"/>
    </source>
</evidence>